<evidence type="ECO:0000259" key="2">
    <source>
        <dbReference type="SMART" id="SM00382"/>
    </source>
</evidence>
<feature type="region of interest" description="Disordered" evidence="1">
    <location>
        <begin position="262"/>
        <end position="287"/>
    </location>
</feature>
<dbReference type="InterPro" id="IPR003959">
    <property type="entry name" value="ATPase_AAA_core"/>
</dbReference>
<dbReference type="RefSeq" id="XP_069202462.1">
    <property type="nucleotide sequence ID" value="XM_069348444.1"/>
</dbReference>
<reference evidence="3 4" key="1">
    <citation type="submission" date="2024-07" db="EMBL/GenBank/DDBJ databases">
        <title>Draft sequence of the Neodothiora populina.</title>
        <authorList>
            <person name="Drown D.D."/>
            <person name="Schuette U.S."/>
            <person name="Buechlein A.B."/>
            <person name="Rusch D.R."/>
            <person name="Winton L.W."/>
            <person name="Adams G.A."/>
        </authorList>
    </citation>
    <scope>NUCLEOTIDE SEQUENCE [LARGE SCALE GENOMIC DNA]</scope>
    <source>
        <strain evidence="3 4">CPC 39397</strain>
    </source>
</reference>
<proteinExistence type="predicted"/>
<dbReference type="Gene3D" id="3.40.50.300">
    <property type="entry name" value="P-loop containing nucleotide triphosphate hydrolases"/>
    <property type="match status" value="1"/>
</dbReference>
<dbReference type="InterPro" id="IPR027417">
    <property type="entry name" value="P-loop_NTPase"/>
</dbReference>
<evidence type="ECO:0000256" key="1">
    <source>
        <dbReference type="SAM" id="MobiDB-lite"/>
    </source>
</evidence>
<dbReference type="PANTHER" id="PTHR46411">
    <property type="entry name" value="FAMILY ATPASE, PUTATIVE-RELATED"/>
    <property type="match status" value="1"/>
</dbReference>
<comment type="caution">
    <text evidence="3">The sequence shown here is derived from an EMBL/GenBank/DDBJ whole genome shotgun (WGS) entry which is preliminary data.</text>
</comment>
<keyword evidence="4" id="KW-1185">Reference proteome</keyword>
<dbReference type="GeneID" id="95977991"/>
<dbReference type="Pfam" id="PF00004">
    <property type="entry name" value="AAA"/>
    <property type="match status" value="1"/>
</dbReference>
<evidence type="ECO:0000313" key="3">
    <source>
        <dbReference type="EMBL" id="KAL1306189.1"/>
    </source>
</evidence>
<organism evidence="3 4">
    <name type="scientific">Neodothiora populina</name>
    <dbReference type="NCBI Taxonomy" id="2781224"/>
    <lineage>
        <taxon>Eukaryota</taxon>
        <taxon>Fungi</taxon>
        <taxon>Dikarya</taxon>
        <taxon>Ascomycota</taxon>
        <taxon>Pezizomycotina</taxon>
        <taxon>Dothideomycetes</taxon>
        <taxon>Dothideomycetidae</taxon>
        <taxon>Dothideales</taxon>
        <taxon>Dothioraceae</taxon>
        <taxon>Neodothiora</taxon>
    </lineage>
</organism>
<name>A0ABR3PJ87_9PEZI</name>
<dbReference type="InterPro" id="IPR054289">
    <property type="entry name" value="DUF7025"/>
</dbReference>
<sequence length="676" mass="77578">MFKDYLPNDEEASNSEEGSFAFTLRKYAPDIDQEPAEIIFENNGLWELLKSELNYFPDHTFRGDAKLIKSPYPALVWNWDRLVKLANQEVLEEDVKLAHSDLKLLLTTIETDSGDNRLDKYFKTREANLSEKVVTYDNLWTAFPPGTLVYGRPFADKHQVFISFPGRSWPAKDKWFLECWTYDWNGTEFARRLIDLAIEKFDGQKPLTSLPHYPFELHKNFKTLELEMIERGKKFRKLCLAKQTDGMYHYDGEAVLGGKGISKKRRGDDYDDASSETSDSDDLDRVSNSTKVSGTVMVDFQSSFKYDTQAPPMGLVQTWENNDRYLCDCDECRNNPELSVKYRLFLDGKKGNEDWPDEQFLLCPPRVLGYILLQKQWAQLYIGGLKKVDSEDYKDTWNNKLHLADNDGTTHTTHTKDLLLNLVRSHGHPAVRDKIQDIVEDKGRGLVILLYGPPGVGKTTTAETVAGAVRKPLFPVGVTDVGTKASSVETNLGTIFDLATKWDAILLIDEADVFLERRQKGPGNNMEKNALVSVFLRVLEYYKGILILTTNQINYFDVAIQSRVHIAVEYRELNQQQTMAIFRQFLDQLKGKGFVDDMKPITDYLEEDVCKLQFDGRQIRNIMTSAVGLVHGRKGTKLGKKEIKEVVNIVKSFKDDYARQYDTYKKDTKEGRYPYS</sequence>
<dbReference type="PANTHER" id="PTHR46411:SF4">
    <property type="entry name" value="AAA+ ATPASE DOMAIN-CONTAINING PROTEIN"/>
    <property type="match status" value="1"/>
</dbReference>
<dbReference type="EMBL" id="JBFMKM010000005">
    <property type="protein sequence ID" value="KAL1306189.1"/>
    <property type="molecule type" value="Genomic_DNA"/>
</dbReference>
<dbReference type="InterPro" id="IPR003593">
    <property type="entry name" value="AAA+_ATPase"/>
</dbReference>
<evidence type="ECO:0000313" key="4">
    <source>
        <dbReference type="Proteomes" id="UP001562354"/>
    </source>
</evidence>
<dbReference type="SUPFAM" id="SSF52540">
    <property type="entry name" value="P-loop containing nucleoside triphosphate hydrolases"/>
    <property type="match status" value="1"/>
</dbReference>
<feature type="compositionally biased region" description="Acidic residues" evidence="1">
    <location>
        <begin position="269"/>
        <end position="282"/>
    </location>
</feature>
<protein>
    <recommendedName>
        <fullName evidence="2">AAA+ ATPase domain-containing protein</fullName>
    </recommendedName>
</protein>
<accession>A0ABR3PJ87</accession>
<dbReference type="Proteomes" id="UP001562354">
    <property type="component" value="Unassembled WGS sequence"/>
</dbReference>
<feature type="domain" description="AAA+ ATPase" evidence="2">
    <location>
        <begin position="444"/>
        <end position="572"/>
    </location>
</feature>
<dbReference type="CDD" id="cd19481">
    <property type="entry name" value="RecA-like_protease"/>
    <property type="match status" value="1"/>
</dbReference>
<dbReference type="SMART" id="SM00382">
    <property type="entry name" value="AAA"/>
    <property type="match status" value="1"/>
</dbReference>
<dbReference type="Pfam" id="PF22942">
    <property type="entry name" value="DUF7025"/>
    <property type="match status" value="1"/>
</dbReference>
<gene>
    <name evidence="3" type="ORF">AAFC00_004291</name>
</gene>